<dbReference type="Proteomes" id="UP000799777">
    <property type="component" value="Unassembled WGS sequence"/>
</dbReference>
<comment type="caution">
    <text evidence="1">The sequence shown here is derived from an EMBL/GenBank/DDBJ whole genome shotgun (WGS) entry which is preliminary data.</text>
</comment>
<dbReference type="EMBL" id="ML978352">
    <property type="protein sequence ID" value="KAF2023406.1"/>
    <property type="molecule type" value="Genomic_DNA"/>
</dbReference>
<protein>
    <submittedName>
        <fullName evidence="1">Uncharacterized protein</fullName>
    </submittedName>
</protein>
<gene>
    <name evidence="1" type="ORF">EK21DRAFT_118801</name>
</gene>
<name>A0A9P4GYD8_9PLEO</name>
<dbReference type="PROSITE" id="PS51257">
    <property type="entry name" value="PROKAR_LIPOPROTEIN"/>
    <property type="match status" value="1"/>
</dbReference>
<reference evidence="1" key="1">
    <citation type="journal article" date="2020" name="Stud. Mycol.">
        <title>101 Dothideomycetes genomes: a test case for predicting lifestyles and emergence of pathogens.</title>
        <authorList>
            <person name="Haridas S."/>
            <person name="Albert R."/>
            <person name="Binder M."/>
            <person name="Bloem J."/>
            <person name="Labutti K."/>
            <person name="Salamov A."/>
            <person name="Andreopoulos B."/>
            <person name="Baker S."/>
            <person name="Barry K."/>
            <person name="Bills G."/>
            <person name="Bluhm B."/>
            <person name="Cannon C."/>
            <person name="Castanera R."/>
            <person name="Culley D."/>
            <person name="Daum C."/>
            <person name="Ezra D."/>
            <person name="Gonzalez J."/>
            <person name="Henrissat B."/>
            <person name="Kuo A."/>
            <person name="Liang C."/>
            <person name="Lipzen A."/>
            <person name="Lutzoni F."/>
            <person name="Magnuson J."/>
            <person name="Mondo S."/>
            <person name="Nolan M."/>
            <person name="Ohm R."/>
            <person name="Pangilinan J."/>
            <person name="Park H.-J."/>
            <person name="Ramirez L."/>
            <person name="Alfaro M."/>
            <person name="Sun H."/>
            <person name="Tritt A."/>
            <person name="Yoshinaga Y."/>
            <person name="Zwiers L.-H."/>
            <person name="Turgeon B."/>
            <person name="Goodwin S."/>
            <person name="Spatafora J."/>
            <person name="Crous P."/>
            <person name="Grigoriev I."/>
        </authorList>
    </citation>
    <scope>NUCLEOTIDE SEQUENCE</scope>
    <source>
        <strain evidence="1">CBS 110217</strain>
    </source>
</reference>
<dbReference type="AlphaFoldDB" id="A0A9P4GYD8"/>
<keyword evidence="2" id="KW-1185">Reference proteome</keyword>
<accession>A0A9P4GYD8</accession>
<evidence type="ECO:0000313" key="1">
    <source>
        <dbReference type="EMBL" id="KAF2023406.1"/>
    </source>
</evidence>
<proteinExistence type="predicted"/>
<evidence type="ECO:0000313" key="2">
    <source>
        <dbReference type="Proteomes" id="UP000799777"/>
    </source>
</evidence>
<dbReference type="OrthoDB" id="3682306at2759"/>
<organism evidence="1 2">
    <name type="scientific">Setomelanomma holmii</name>
    <dbReference type="NCBI Taxonomy" id="210430"/>
    <lineage>
        <taxon>Eukaryota</taxon>
        <taxon>Fungi</taxon>
        <taxon>Dikarya</taxon>
        <taxon>Ascomycota</taxon>
        <taxon>Pezizomycotina</taxon>
        <taxon>Dothideomycetes</taxon>
        <taxon>Pleosporomycetidae</taxon>
        <taxon>Pleosporales</taxon>
        <taxon>Pleosporineae</taxon>
        <taxon>Phaeosphaeriaceae</taxon>
        <taxon>Setomelanomma</taxon>
    </lineage>
</organism>
<sequence length="122" mass="13562">MARIDDIKVLQGLQELILNQIFAIYGSQLAQGCTFAVITSRFDSGGTTIDDIEYTAQAIVYTQPGTMKEWKLLVEGNAAASTQQAMEMLYRKCQEDANGITEKMGVGWVYNGVKVRADEMKR</sequence>